<comment type="cofactor">
    <cofactor evidence="1 3">
        <name>a divalent metal cation</name>
        <dbReference type="ChEBI" id="CHEBI:60240"/>
    </cofactor>
</comment>
<accession>A0A9D1N5X6</accession>
<gene>
    <name evidence="4" type="primary">maf</name>
    <name evidence="4" type="ORF">IAD25_01265</name>
</gene>
<organism evidence="4 5">
    <name type="scientific">Candidatus Allocopromorpha excrementipullorum</name>
    <dbReference type="NCBI Taxonomy" id="2840743"/>
    <lineage>
        <taxon>Bacteria</taxon>
        <taxon>Bacillati</taxon>
        <taxon>Bacillota</taxon>
        <taxon>Clostridia</taxon>
        <taxon>Eubacteriales</taxon>
        <taxon>Eubacteriaceae</taxon>
        <taxon>Eubacteriaceae incertae sedis</taxon>
        <taxon>Candidatus Allocopromorpha</taxon>
    </lineage>
</organism>
<dbReference type="GO" id="GO:0009117">
    <property type="term" value="P:nucleotide metabolic process"/>
    <property type="evidence" value="ECO:0007669"/>
    <property type="project" value="UniProtKB-KW"/>
</dbReference>
<dbReference type="EMBL" id="DVOB01000031">
    <property type="protein sequence ID" value="HIU95329.1"/>
    <property type="molecule type" value="Genomic_DNA"/>
</dbReference>
<feature type="site" description="Important for substrate specificity" evidence="3">
    <location>
        <position position="12"/>
    </location>
</feature>
<dbReference type="InterPro" id="IPR029001">
    <property type="entry name" value="ITPase-like_fam"/>
</dbReference>
<dbReference type="Proteomes" id="UP000824130">
    <property type="component" value="Unassembled WGS sequence"/>
</dbReference>
<dbReference type="SUPFAM" id="SSF52972">
    <property type="entry name" value="ITPase-like"/>
    <property type="match status" value="1"/>
</dbReference>
<comment type="similarity">
    <text evidence="3">Belongs to the Maf family. YhdE subfamily.</text>
</comment>
<reference evidence="4" key="1">
    <citation type="submission" date="2020-10" db="EMBL/GenBank/DDBJ databases">
        <authorList>
            <person name="Gilroy R."/>
        </authorList>
    </citation>
    <scope>NUCLEOTIDE SEQUENCE</scope>
    <source>
        <strain evidence="4">ChiSjej4B22-8349</strain>
    </source>
</reference>
<dbReference type="Gene3D" id="3.90.950.10">
    <property type="match status" value="1"/>
</dbReference>
<keyword evidence="2 3" id="KW-0378">Hydrolase</keyword>
<comment type="caution">
    <text evidence="3">Lacks conserved residue(s) required for the propagation of feature annotation.</text>
</comment>
<comment type="subcellular location">
    <subcellularLocation>
        <location evidence="3">Cytoplasm</location>
    </subcellularLocation>
</comment>
<evidence type="ECO:0000313" key="4">
    <source>
        <dbReference type="EMBL" id="HIU95329.1"/>
    </source>
</evidence>
<dbReference type="NCBIfam" id="TIGR00172">
    <property type="entry name" value="maf"/>
    <property type="match status" value="1"/>
</dbReference>
<reference evidence="4" key="2">
    <citation type="journal article" date="2021" name="PeerJ">
        <title>Extensive microbial diversity within the chicken gut microbiome revealed by metagenomics and culture.</title>
        <authorList>
            <person name="Gilroy R."/>
            <person name="Ravi A."/>
            <person name="Getino M."/>
            <person name="Pursley I."/>
            <person name="Horton D.L."/>
            <person name="Alikhan N.F."/>
            <person name="Baker D."/>
            <person name="Gharbi K."/>
            <person name="Hall N."/>
            <person name="Watson M."/>
            <person name="Adriaenssens E.M."/>
            <person name="Foster-Nyarko E."/>
            <person name="Jarju S."/>
            <person name="Secka A."/>
            <person name="Antonio M."/>
            <person name="Oren A."/>
            <person name="Chaudhuri R.R."/>
            <person name="La Ragione R."/>
            <person name="Hildebrand F."/>
            <person name="Pallen M.J."/>
        </authorList>
    </citation>
    <scope>NUCLEOTIDE SEQUENCE</scope>
    <source>
        <strain evidence="4">ChiSjej4B22-8349</strain>
    </source>
</reference>
<comment type="catalytic activity">
    <reaction evidence="3">
        <text>dTTP + H2O = dTMP + diphosphate + H(+)</text>
        <dbReference type="Rhea" id="RHEA:28534"/>
        <dbReference type="ChEBI" id="CHEBI:15377"/>
        <dbReference type="ChEBI" id="CHEBI:15378"/>
        <dbReference type="ChEBI" id="CHEBI:33019"/>
        <dbReference type="ChEBI" id="CHEBI:37568"/>
        <dbReference type="ChEBI" id="CHEBI:63528"/>
        <dbReference type="EC" id="3.6.1.9"/>
    </reaction>
</comment>
<dbReference type="PANTHER" id="PTHR43213:SF5">
    <property type="entry name" value="BIFUNCTIONAL DTTP_UTP PYROPHOSPHATASE_METHYLTRANSFERASE PROTEIN-RELATED"/>
    <property type="match status" value="1"/>
</dbReference>
<name>A0A9D1N5X6_9FIRM</name>
<evidence type="ECO:0000256" key="3">
    <source>
        <dbReference type="HAMAP-Rule" id="MF_00528"/>
    </source>
</evidence>
<evidence type="ECO:0000313" key="5">
    <source>
        <dbReference type="Proteomes" id="UP000824130"/>
    </source>
</evidence>
<evidence type="ECO:0000256" key="2">
    <source>
        <dbReference type="ARBA" id="ARBA00022801"/>
    </source>
</evidence>
<comment type="function">
    <text evidence="3">Nucleoside triphosphate pyrophosphatase that hydrolyzes dTTP and UTP. May have a dual role in cell division arrest and in preventing the incorporation of modified nucleotides into cellular nucleic acids.</text>
</comment>
<dbReference type="CDD" id="cd00555">
    <property type="entry name" value="Maf"/>
    <property type="match status" value="1"/>
</dbReference>
<dbReference type="PANTHER" id="PTHR43213">
    <property type="entry name" value="BIFUNCTIONAL DTTP/UTP PYROPHOSPHATASE/METHYLTRANSFERASE PROTEIN-RELATED"/>
    <property type="match status" value="1"/>
</dbReference>
<comment type="caution">
    <text evidence="4">The sequence shown here is derived from an EMBL/GenBank/DDBJ whole genome shotgun (WGS) entry which is preliminary data.</text>
</comment>
<evidence type="ECO:0000256" key="1">
    <source>
        <dbReference type="ARBA" id="ARBA00001968"/>
    </source>
</evidence>
<feature type="site" description="Important for substrate specificity" evidence="3">
    <location>
        <position position="78"/>
    </location>
</feature>
<dbReference type="PIRSF" id="PIRSF006305">
    <property type="entry name" value="Maf"/>
    <property type="match status" value="1"/>
</dbReference>
<proteinExistence type="inferred from homology"/>
<dbReference type="EC" id="3.6.1.9" evidence="3"/>
<dbReference type="InterPro" id="IPR003697">
    <property type="entry name" value="Maf-like"/>
</dbReference>
<keyword evidence="3" id="KW-0546">Nucleotide metabolism</keyword>
<comment type="catalytic activity">
    <reaction evidence="3">
        <text>UTP + H2O = UMP + diphosphate + H(+)</text>
        <dbReference type="Rhea" id="RHEA:29395"/>
        <dbReference type="ChEBI" id="CHEBI:15377"/>
        <dbReference type="ChEBI" id="CHEBI:15378"/>
        <dbReference type="ChEBI" id="CHEBI:33019"/>
        <dbReference type="ChEBI" id="CHEBI:46398"/>
        <dbReference type="ChEBI" id="CHEBI:57865"/>
        <dbReference type="EC" id="3.6.1.9"/>
    </reaction>
</comment>
<protein>
    <recommendedName>
        <fullName evidence="3">dTTP/UTP pyrophosphatase</fullName>
        <shortName evidence="3">dTTPase/UTPase</shortName>
        <ecNumber evidence="3">3.6.1.9</ecNumber>
    </recommendedName>
    <alternativeName>
        <fullName evidence="3">Nucleoside triphosphate pyrophosphatase</fullName>
    </alternativeName>
    <alternativeName>
        <fullName evidence="3">Nucleotide pyrophosphatase</fullName>
        <shortName evidence="3">Nucleotide PPase</shortName>
    </alternativeName>
</protein>
<dbReference type="GO" id="GO:0047429">
    <property type="term" value="F:nucleoside triphosphate diphosphatase activity"/>
    <property type="evidence" value="ECO:0007669"/>
    <property type="project" value="UniProtKB-EC"/>
</dbReference>
<keyword evidence="3" id="KW-0963">Cytoplasm</keyword>
<dbReference type="HAMAP" id="MF_00528">
    <property type="entry name" value="Maf"/>
    <property type="match status" value="1"/>
</dbReference>
<sequence>MKEIILASSSPRRIEMFINHGFQPRVVPAHIDEALPFAMKPESSTMYLALKKAFHTAMSMDPAICGQPADCLIIAADTVVVFDGRITGKPSSQKEAFETLKKMKNRSHSVITGVCLLEKSGDIIISKKCLHEVTSVYFKDYSDSELRSYVKTDEPYDKAGGYAIQGTFSKYIDHIDGDYDNVVGLPWKKIEPYLPEPQAQ</sequence>
<dbReference type="Pfam" id="PF02545">
    <property type="entry name" value="Maf"/>
    <property type="match status" value="1"/>
</dbReference>
<dbReference type="AlphaFoldDB" id="A0A9D1N5X6"/>
<dbReference type="GO" id="GO:0005737">
    <property type="term" value="C:cytoplasm"/>
    <property type="evidence" value="ECO:0007669"/>
    <property type="project" value="UniProtKB-SubCell"/>
</dbReference>
<feature type="active site" description="Proton acceptor" evidence="3">
    <location>
        <position position="77"/>
    </location>
</feature>
<feature type="site" description="Important for substrate specificity" evidence="3">
    <location>
        <position position="165"/>
    </location>
</feature>